<dbReference type="Proteomes" id="UP000254866">
    <property type="component" value="Unassembled WGS sequence"/>
</dbReference>
<protein>
    <recommendedName>
        <fullName evidence="3">Zn(2)-C6 fungal-type domain-containing protein</fullName>
    </recommendedName>
</protein>
<dbReference type="EMBL" id="NPIC01000001">
    <property type="protein sequence ID" value="RDL41797.1"/>
    <property type="molecule type" value="Genomic_DNA"/>
</dbReference>
<evidence type="ECO:0000313" key="4">
    <source>
        <dbReference type="EMBL" id="RDL41797.1"/>
    </source>
</evidence>
<dbReference type="InterPro" id="IPR001138">
    <property type="entry name" value="Zn2Cys6_DnaBD"/>
</dbReference>
<dbReference type="SMART" id="SM00066">
    <property type="entry name" value="GAL4"/>
    <property type="match status" value="1"/>
</dbReference>
<sequence length="591" mass="66308">MVGVPRSKGCSLCVKRRIKCDEGRPHCGNCRKYGAECPGYSKEFKFVAGRPSRERRHRKIQNEDNPFHETIVNWNRCPTSKSPEERESIMQLQVRILDGVTFPDRLQSPDLCLQQGLSFLIGHLQPATQSAAGHMGLISWLSFLPTHPFTNEGLNRAVRCFVAHQVGRISNDQQMIHYSRTEYVHALSMLQRALRSPTKWNSSETLCSAILLGVHELFAGSVSRESWMKHASGIGKLVQARGPECHRTKFDSCMLKSFRGVIIMDAMFSGKDCFLEEKEWQAVTRERLDGKDPDEVYELLEDLSFYLSRCPTLVRRGYDLREANMKGAMPDMADVLDLSTKTLQLYHEFQPWFAKFTSIVEAPTEAVSARADSLYKVIYQYSDFAIGTAYLAYWACIIIIQEILTSCHYPEDFSAKSEELADNICKSAECLGEGPFGAYRMGFSLRIAYEVNNITRRKWIKDLVDGFSKTYAAVNPDGYPSTSPPPSLDVTGWIIALPAINNSIIATSIAKAIPAWNCQSPRMGLNLADPNSANMRYVTLTIKNGITVPATNNAFCPASEHNGARFINREAEGEGGDYDKDSCDHERKAGP</sequence>
<reference evidence="4 5" key="1">
    <citation type="journal article" date="2018" name="IMA Fungus">
        <title>IMA Genome-F 9: Draft genome sequence of Annulohypoxylon stygium, Aspergillus mulundensis, Berkeleyomyces basicola (syn. Thielaviopsis basicola), Ceratocystis smalleyi, two Cercospora beticola strains, Coleophoma cylindrospora, Fusarium fracticaudum, Phialophora cf. hyalina, and Morchella septimelata.</title>
        <authorList>
            <person name="Wingfield B.D."/>
            <person name="Bills G.F."/>
            <person name="Dong Y."/>
            <person name="Huang W."/>
            <person name="Nel W.J."/>
            <person name="Swalarsk-Parry B.S."/>
            <person name="Vaghefi N."/>
            <person name="Wilken P.M."/>
            <person name="An Z."/>
            <person name="de Beer Z.W."/>
            <person name="De Vos L."/>
            <person name="Chen L."/>
            <person name="Duong T.A."/>
            <person name="Gao Y."/>
            <person name="Hammerbacher A."/>
            <person name="Kikkert J.R."/>
            <person name="Li Y."/>
            <person name="Li H."/>
            <person name="Li K."/>
            <person name="Li Q."/>
            <person name="Liu X."/>
            <person name="Ma X."/>
            <person name="Naidoo K."/>
            <person name="Pethybridge S.J."/>
            <person name="Sun J."/>
            <person name="Steenkamp E.T."/>
            <person name="van der Nest M.A."/>
            <person name="van Wyk S."/>
            <person name="Wingfield M.J."/>
            <person name="Xiong C."/>
            <person name="Yue Q."/>
            <person name="Zhang X."/>
        </authorList>
    </citation>
    <scope>NUCLEOTIDE SEQUENCE [LARGE SCALE GENOMIC DNA]</scope>
    <source>
        <strain evidence="4 5">BP 5553</strain>
    </source>
</reference>
<dbReference type="GeneID" id="43594625"/>
<organism evidence="4 5">
    <name type="scientific">Venustampulla echinocandica</name>
    <dbReference type="NCBI Taxonomy" id="2656787"/>
    <lineage>
        <taxon>Eukaryota</taxon>
        <taxon>Fungi</taxon>
        <taxon>Dikarya</taxon>
        <taxon>Ascomycota</taxon>
        <taxon>Pezizomycotina</taxon>
        <taxon>Leotiomycetes</taxon>
        <taxon>Helotiales</taxon>
        <taxon>Pleuroascaceae</taxon>
        <taxon>Venustampulla</taxon>
    </lineage>
</organism>
<dbReference type="OrthoDB" id="4314040at2759"/>
<dbReference type="RefSeq" id="XP_031874453.1">
    <property type="nucleotide sequence ID" value="XM_032010399.1"/>
</dbReference>
<keyword evidence="1" id="KW-0539">Nucleus</keyword>
<dbReference type="Pfam" id="PF11951">
    <property type="entry name" value="Fungal_trans_2"/>
    <property type="match status" value="1"/>
</dbReference>
<accession>A0A370U1Z8</accession>
<dbReference type="SUPFAM" id="SSF57701">
    <property type="entry name" value="Zn2/Cys6 DNA-binding domain"/>
    <property type="match status" value="1"/>
</dbReference>
<feature type="region of interest" description="Disordered" evidence="2">
    <location>
        <begin position="570"/>
        <end position="591"/>
    </location>
</feature>
<dbReference type="PROSITE" id="PS50048">
    <property type="entry name" value="ZN2_CY6_FUNGAL_2"/>
    <property type="match status" value="1"/>
</dbReference>
<evidence type="ECO:0000256" key="1">
    <source>
        <dbReference type="ARBA" id="ARBA00023242"/>
    </source>
</evidence>
<dbReference type="Gene3D" id="4.10.240.10">
    <property type="entry name" value="Zn(2)-C6 fungal-type DNA-binding domain"/>
    <property type="match status" value="1"/>
</dbReference>
<keyword evidence="5" id="KW-1185">Reference proteome</keyword>
<comment type="caution">
    <text evidence="4">The sequence shown here is derived from an EMBL/GenBank/DDBJ whole genome shotgun (WGS) entry which is preliminary data.</text>
</comment>
<gene>
    <name evidence="4" type="ORF">BP5553_01776</name>
</gene>
<evidence type="ECO:0000259" key="3">
    <source>
        <dbReference type="PROSITE" id="PS50048"/>
    </source>
</evidence>
<feature type="domain" description="Zn(2)-C6 fungal-type" evidence="3">
    <location>
        <begin position="9"/>
        <end position="37"/>
    </location>
</feature>
<dbReference type="GO" id="GO:0000981">
    <property type="term" value="F:DNA-binding transcription factor activity, RNA polymerase II-specific"/>
    <property type="evidence" value="ECO:0007669"/>
    <property type="project" value="InterPro"/>
</dbReference>
<dbReference type="Pfam" id="PF00172">
    <property type="entry name" value="Zn_clus"/>
    <property type="match status" value="1"/>
</dbReference>
<dbReference type="CDD" id="cd00067">
    <property type="entry name" value="GAL4"/>
    <property type="match status" value="1"/>
</dbReference>
<dbReference type="GO" id="GO:0008270">
    <property type="term" value="F:zinc ion binding"/>
    <property type="evidence" value="ECO:0007669"/>
    <property type="project" value="InterPro"/>
</dbReference>
<evidence type="ECO:0000256" key="2">
    <source>
        <dbReference type="SAM" id="MobiDB-lite"/>
    </source>
</evidence>
<dbReference type="PANTHER" id="PTHR38111">
    <property type="entry name" value="ZN(2)-C6 FUNGAL-TYPE DOMAIN-CONTAINING PROTEIN-RELATED"/>
    <property type="match status" value="1"/>
</dbReference>
<proteinExistence type="predicted"/>
<dbReference type="InterPro" id="IPR053178">
    <property type="entry name" value="Osmoadaptation_assoc"/>
</dbReference>
<dbReference type="STRING" id="2656787.A0A370U1Z8"/>
<evidence type="ECO:0000313" key="5">
    <source>
        <dbReference type="Proteomes" id="UP000254866"/>
    </source>
</evidence>
<dbReference type="PANTHER" id="PTHR38111:SF5">
    <property type="entry name" value="TRANSCRIPTION FACTOR DOMAIN-CONTAINING PROTEIN"/>
    <property type="match status" value="1"/>
</dbReference>
<dbReference type="InterPro" id="IPR021858">
    <property type="entry name" value="Fun_TF"/>
</dbReference>
<dbReference type="InterPro" id="IPR036864">
    <property type="entry name" value="Zn2-C6_fun-type_DNA-bd_sf"/>
</dbReference>
<name>A0A370U1Z8_9HELO</name>
<dbReference type="AlphaFoldDB" id="A0A370U1Z8"/>